<gene>
    <name evidence="1" type="ORF">I2H31_20975</name>
</gene>
<dbReference type="EMBL" id="JADQDM010000016">
    <property type="protein sequence ID" value="MBF9223591.1"/>
    <property type="molecule type" value="Genomic_DNA"/>
</dbReference>
<reference evidence="1 2" key="1">
    <citation type="submission" date="2020-11" db="EMBL/GenBank/DDBJ databases">
        <authorList>
            <person name="Kim M.K."/>
        </authorList>
    </citation>
    <scope>NUCLEOTIDE SEQUENCE [LARGE SCALE GENOMIC DNA]</scope>
    <source>
        <strain evidence="1 2">BT662</strain>
    </source>
</reference>
<evidence type="ECO:0000313" key="2">
    <source>
        <dbReference type="Proteomes" id="UP000618931"/>
    </source>
</evidence>
<dbReference type="Proteomes" id="UP000618931">
    <property type="component" value="Unassembled WGS sequence"/>
</dbReference>
<protein>
    <submittedName>
        <fullName evidence="1">Uncharacterized protein</fullName>
    </submittedName>
</protein>
<dbReference type="RefSeq" id="WP_196295011.1">
    <property type="nucleotide sequence ID" value="NZ_JADQDM010000016.1"/>
</dbReference>
<keyword evidence="2" id="KW-1185">Reference proteome</keyword>
<organism evidence="1 2">
    <name type="scientific">Hymenobacter ruricola</name>
    <dbReference type="NCBI Taxonomy" id="2791023"/>
    <lineage>
        <taxon>Bacteria</taxon>
        <taxon>Pseudomonadati</taxon>
        <taxon>Bacteroidota</taxon>
        <taxon>Cytophagia</taxon>
        <taxon>Cytophagales</taxon>
        <taxon>Hymenobacteraceae</taxon>
        <taxon>Hymenobacter</taxon>
    </lineage>
</organism>
<evidence type="ECO:0000313" key="1">
    <source>
        <dbReference type="EMBL" id="MBF9223591.1"/>
    </source>
</evidence>
<name>A0ABS0I9F5_9BACT</name>
<proteinExistence type="predicted"/>
<sequence length="61" mass="6535">MGHLTETNGAVFKAVAAKDTQRAFIATVLSSLAKTLSANFPDGAEYRAERRAAGFQKQAFC</sequence>
<comment type="caution">
    <text evidence="1">The sequence shown here is derived from an EMBL/GenBank/DDBJ whole genome shotgun (WGS) entry which is preliminary data.</text>
</comment>
<accession>A0ABS0I9F5</accession>